<keyword evidence="4" id="KW-1185">Reference proteome</keyword>
<accession>A0A432MH85</accession>
<feature type="compositionally biased region" description="Low complexity" evidence="1">
    <location>
        <begin position="228"/>
        <end position="240"/>
    </location>
</feature>
<evidence type="ECO:0000313" key="4">
    <source>
        <dbReference type="Proteomes" id="UP000280296"/>
    </source>
</evidence>
<proteinExistence type="predicted"/>
<evidence type="ECO:0000259" key="2">
    <source>
        <dbReference type="Pfam" id="PF07969"/>
    </source>
</evidence>
<organism evidence="3 4">
    <name type="scientific">Tautonia sociabilis</name>
    <dbReference type="NCBI Taxonomy" id="2080755"/>
    <lineage>
        <taxon>Bacteria</taxon>
        <taxon>Pseudomonadati</taxon>
        <taxon>Planctomycetota</taxon>
        <taxon>Planctomycetia</taxon>
        <taxon>Isosphaerales</taxon>
        <taxon>Isosphaeraceae</taxon>
        <taxon>Tautonia</taxon>
    </lineage>
</organism>
<reference evidence="3 4" key="1">
    <citation type="submission" date="2018-12" db="EMBL/GenBank/DDBJ databases">
        <authorList>
            <person name="Toschakov S.V."/>
        </authorList>
    </citation>
    <scope>NUCLEOTIDE SEQUENCE [LARGE SCALE GENOMIC DNA]</scope>
    <source>
        <strain evidence="3 4">GM2012</strain>
    </source>
</reference>
<dbReference type="Gene3D" id="2.30.40.10">
    <property type="entry name" value="Urease, subunit C, domain 1"/>
    <property type="match status" value="1"/>
</dbReference>
<evidence type="ECO:0000313" key="3">
    <source>
        <dbReference type="EMBL" id="RUL86452.1"/>
    </source>
</evidence>
<sequence>MTQPRIAPLPLLATLAIAAAPPASWGQDRPLALKGATIETVGPAGRIETGVIVLRDGTIEAVGPVDQVEIPEDARVVDASGRTIMPGIVEPAYPYGGDVGSSSSGRRTVVINGRVIVLGGSSPTRSPSFTRVADGLDPFRTDFAPLLRSGLTLLNLIPADYGQAAVVRITPEDPEAMVVEEDGRLYVAVSNSTASLDVVRKGLEAANRPGGGNRSGAGSGSGSGRSGRGPSSSSSNSGASGSARELWKAVAEGKVPLIADAANAAAILYLLEALEEAKDVRLALIASGPDVCRTLDRLADRPKLTLLLRPAIDTEPDNRNLVNVPRLVHEEGIEFAFVQGSDRFGLLSTQDSPLFHVAYLVATGLPREKALAALTARPAELIGQGDALGSLEEGKSASLLVFDGDPLDPYSRLRTVIIAGRTVYETE</sequence>
<dbReference type="AlphaFoldDB" id="A0A432MH85"/>
<dbReference type="Proteomes" id="UP000280296">
    <property type="component" value="Unassembled WGS sequence"/>
</dbReference>
<dbReference type="SUPFAM" id="SSF51338">
    <property type="entry name" value="Composite domain of metallo-dependent hydrolases"/>
    <property type="match status" value="1"/>
</dbReference>
<feature type="domain" description="Amidohydrolase 3" evidence="2">
    <location>
        <begin position="364"/>
        <end position="424"/>
    </location>
</feature>
<dbReference type="GO" id="GO:0016810">
    <property type="term" value="F:hydrolase activity, acting on carbon-nitrogen (but not peptide) bonds"/>
    <property type="evidence" value="ECO:0007669"/>
    <property type="project" value="InterPro"/>
</dbReference>
<dbReference type="InterPro" id="IPR011059">
    <property type="entry name" value="Metal-dep_hydrolase_composite"/>
</dbReference>
<feature type="region of interest" description="Disordered" evidence="1">
    <location>
        <begin position="204"/>
        <end position="240"/>
    </location>
</feature>
<protein>
    <recommendedName>
        <fullName evidence="2">Amidohydrolase 3 domain-containing protein</fullName>
    </recommendedName>
</protein>
<dbReference type="PANTHER" id="PTHR43135">
    <property type="entry name" value="ALPHA-D-RIBOSE 1-METHYLPHOSPHONATE 5-TRIPHOSPHATE DIPHOSPHATASE"/>
    <property type="match status" value="1"/>
</dbReference>
<dbReference type="EMBL" id="RYZH01000031">
    <property type="protein sequence ID" value="RUL86452.1"/>
    <property type="molecule type" value="Genomic_DNA"/>
</dbReference>
<dbReference type="PANTHER" id="PTHR43135:SF3">
    <property type="entry name" value="ALPHA-D-RIBOSE 1-METHYLPHOSPHONATE 5-TRIPHOSPHATE DIPHOSPHATASE"/>
    <property type="match status" value="1"/>
</dbReference>
<comment type="caution">
    <text evidence="3">The sequence shown here is derived from an EMBL/GenBank/DDBJ whole genome shotgun (WGS) entry which is preliminary data.</text>
</comment>
<dbReference type="OrthoDB" id="260619at2"/>
<reference evidence="3 4" key="2">
    <citation type="submission" date="2019-01" db="EMBL/GenBank/DDBJ databases">
        <title>Tautonia sociabilis, a novel thermotolerant planctomycete of Isosphaeraceae family, isolated from a 4000 m deep subterranean habitat.</title>
        <authorList>
            <person name="Kovaleva O.L."/>
            <person name="Elcheninov A.G."/>
            <person name="Van Heerden E."/>
            <person name="Toshchakov S.V."/>
            <person name="Novikov A."/>
            <person name="Bonch-Osmolovskaya E.A."/>
            <person name="Kublanov I.V."/>
        </authorList>
    </citation>
    <scope>NUCLEOTIDE SEQUENCE [LARGE SCALE GENOMIC DNA]</scope>
    <source>
        <strain evidence="3 4">GM2012</strain>
    </source>
</reference>
<evidence type="ECO:0000256" key="1">
    <source>
        <dbReference type="SAM" id="MobiDB-lite"/>
    </source>
</evidence>
<dbReference type="RefSeq" id="WP_126726450.1">
    <property type="nucleotide sequence ID" value="NZ_RYZH01000031.1"/>
</dbReference>
<dbReference type="InterPro" id="IPR013108">
    <property type="entry name" value="Amidohydro_3"/>
</dbReference>
<feature type="compositionally biased region" description="Gly residues" evidence="1">
    <location>
        <begin position="209"/>
        <end position="227"/>
    </location>
</feature>
<dbReference type="Pfam" id="PF07969">
    <property type="entry name" value="Amidohydro_3"/>
    <property type="match status" value="1"/>
</dbReference>
<dbReference type="Gene3D" id="3.20.20.140">
    <property type="entry name" value="Metal-dependent hydrolases"/>
    <property type="match status" value="1"/>
</dbReference>
<gene>
    <name evidence="3" type="ORF">TsocGM_15890</name>
</gene>
<name>A0A432MH85_9BACT</name>
<dbReference type="InterPro" id="IPR051781">
    <property type="entry name" value="Metallo-dep_Hydrolase"/>
</dbReference>